<gene>
    <name evidence="1" type="ORF">GMB86_02765</name>
</gene>
<dbReference type="EMBL" id="WNHB01000003">
    <property type="protein sequence ID" value="MTT30936.1"/>
    <property type="molecule type" value="Genomic_DNA"/>
</dbReference>
<sequence length="91" mass="10995">MKTRKDFPSEDDYKKYVQSSEFLFNYSWEGKSKEQIILDMALSEMEQSVLDHALETFERYNTEFNRNLPKIAYELDKLITQKLEEQEVDEE</sequence>
<reference evidence="1 2" key="1">
    <citation type="submission" date="2019-11" db="EMBL/GenBank/DDBJ databases">
        <title>Terrilactibacillus tamarindus sp. nov. BCM23-1 isolated from bark of Tamarindus indica.</title>
        <authorList>
            <person name="Kingkaew E."/>
            <person name="Tanasupawat S."/>
        </authorList>
    </citation>
    <scope>NUCLEOTIDE SEQUENCE [LARGE SCALE GENOMIC DNA]</scope>
    <source>
        <strain evidence="1 2">BCM23-1</strain>
    </source>
</reference>
<organism evidence="1 2">
    <name type="scientific">Terrilactibacillus tamarindi</name>
    <dbReference type="NCBI Taxonomy" id="2599694"/>
    <lineage>
        <taxon>Bacteria</taxon>
        <taxon>Bacillati</taxon>
        <taxon>Bacillota</taxon>
        <taxon>Bacilli</taxon>
        <taxon>Bacillales</taxon>
        <taxon>Bacillaceae</taxon>
        <taxon>Terrilactibacillus</taxon>
    </lineage>
</organism>
<accession>A0A6N8CSH3</accession>
<keyword evidence="2" id="KW-1185">Reference proteome</keyword>
<dbReference type="Proteomes" id="UP000440978">
    <property type="component" value="Unassembled WGS sequence"/>
</dbReference>
<comment type="caution">
    <text evidence="1">The sequence shown here is derived from an EMBL/GenBank/DDBJ whole genome shotgun (WGS) entry which is preliminary data.</text>
</comment>
<proteinExistence type="predicted"/>
<dbReference type="RefSeq" id="WP_155216602.1">
    <property type="nucleotide sequence ID" value="NZ_WNHB01000003.1"/>
</dbReference>
<evidence type="ECO:0000313" key="2">
    <source>
        <dbReference type="Proteomes" id="UP000440978"/>
    </source>
</evidence>
<name>A0A6N8CSH3_9BACI</name>
<dbReference type="OrthoDB" id="2943530at2"/>
<protein>
    <submittedName>
        <fullName evidence="1">Uncharacterized protein</fullName>
    </submittedName>
</protein>
<evidence type="ECO:0000313" key="1">
    <source>
        <dbReference type="EMBL" id="MTT30936.1"/>
    </source>
</evidence>
<dbReference type="AlphaFoldDB" id="A0A6N8CSH3"/>